<proteinExistence type="predicted"/>
<dbReference type="OrthoDB" id="3481295at2"/>
<dbReference type="Proteomes" id="UP000309033">
    <property type="component" value="Unassembled WGS sequence"/>
</dbReference>
<comment type="caution">
    <text evidence="2">The sequence shown here is derived from an EMBL/GenBank/DDBJ whole genome shotgun (WGS) entry which is preliminary data.</text>
</comment>
<keyword evidence="3" id="KW-1185">Reference proteome</keyword>
<name>A0A5R8YHM9_9ACTN</name>
<feature type="signal peptide" evidence="1">
    <location>
        <begin position="1"/>
        <end position="26"/>
    </location>
</feature>
<evidence type="ECO:0000256" key="1">
    <source>
        <dbReference type="SAM" id="SignalP"/>
    </source>
</evidence>
<organism evidence="2 3">
    <name type="scientific">Microbispora triticiradicis</name>
    <dbReference type="NCBI Taxonomy" id="2200763"/>
    <lineage>
        <taxon>Bacteria</taxon>
        <taxon>Bacillati</taxon>
        <taxon>Actinomycetota</taxon>
        <taxon>Actinomycetes</taxon>
        <taxon>Streptosporangiales</taxon>
        <taxon>Streptosporangiaceae</taxon>
        <taxon>Microbispora</taxon>
    </lineage>
</organism>
<gene>
    <name evidence="2" type="ORF">FED44_35045</name>
</gene>
<evidence type="ECO:0000313" key="2">
    <source>
        <dbReference type="EMBL" id="TLP50474.1"/>
    </source>
</evidence>
<evidence type="ECO:0000313" key="3">
    <source>
        <dbReference type="Proteomes" id="UP000309033"/>
    </source>
</evidence>
<keyword evidence="1" id="KW-0732">Signal</keyword>
<sequence>MTRWTAALPAAATAAITLTAALPAVAATPLPRATGQAHSARGKAVNLRLTERTRHQLADAFYKQYYGQGHPGTRGRVDGPKHVYYGKIRGASAAKDVYWAIGSVGVKGDPVSYQDGPHIWRKRGNHGWEYRGDTGGCVEGGVPKALLQLWRFPACGFPA</sequence>
<evidence type="ECO:0008006" key="4">
    <source>
        <dbReference type="Google" id="ProtNLM"/>
    </source>
</evidence>
<reference evidence="2" key="1">
    <citation type="submission" date="2019-05" db="EMBL/GenBank/DDBJ databases">
        <title>Isolation, diversity and antifungal activity of Actinobacteria from wheat.</title>
        <authorList>
            <person name="Yu B."/>
        </authorList>
    </citation>
    <scope>NUCLEOTIDE SEQUENCE [LARGE SCALE GENOMIC DNA]</scope>
    <source>
        <strain evidence="2">NEAU-HEGS1-5</strain>
    </source>
</reference>
<protein>
    <recommendedName>
        <fullName evidence="4">Peptidase M23</fullName>
    </recommendedName>
</protein>
<dbReference type="EMBL" id="VANP01000027">
    <property type="protein sequence ID" value="TLP50474.1"/>
    <property type="molecule type" value="Genomic_DNA"/>
</dbReference>
<dbReference type="AlphaFoldDB" id="A0A5R8YHM9"/>
<feature type="chain" id="PRO_5024293396" description="Peptidase M23" evidence="1">
    <location>
        <begin position="27"/>
        <end position="159"/>
    </location>
</feature>
<accession>A0A5R8YHM9</accession>